<dbReference type="HAMAP" id="MF_00676">
    <property type="entry name" value="UPF0260"/>
    <property type="match status" value="1"/>
</dbReference>
<feature type="region of interest" description="Disordered" evidence="2">
    <location>
        <begin position="1"/>
        <end position="22"/>
    </location>
</feature>
<organism evidence="3 4">
    <name type="scientific">Brevundimonas subvibrioides</name>
    <dbReference type="NCBI Taxonomy" id="74313"/>
    <lineage>
        <taxon>Bacteria</taxon>
        <taxon>Pseudomonadati</taxon>
        <taxon>Pseudomonadota</taxon>
        <taxon>Alphaproteobacteria</taxon>
        <taxon>Caulobacterales</taxon>
        <taxon>Caulobacteraceae</taxon>
        <taxon>Brevundimonas</taxon>
    </lineage>
</organism>
<feature type="region of interest" description="Disordered" evidence="2">
    <location>
        <begin position="148"/>
        <end position="181"/>
    </location>
</feature>
<evidence type="ECO:0000256" key="2">
    <source>
        <dbReference type="SAM" id="MobiDB-lite"/>
    </source>
</evidence>
<protein>
    <recommendedName>
        <fullName evidence="1">UPF0260 protein B7Y86_06670</fullName>
    </recommendedName>
</protein>
<sequence>MDAFGRGEAYGERVDVERTNPEPKPFWQTKRLDQMTRDEWESLCDGCGLCCLIRFEDEDTGEVFPTRVHCKLFDSQLCSCTDYANRKEHVPDCIKLTPWNIQALAWMPKSCGYRRIHEGRGLADWHPLVSGDPETVHTAGVSIRGQTISEEELAEPEDAIDHDASDWIEERGVAPTNPRAR</sequence>
<gene>
    <name evidence="3" type="ORF">B7Y86_06670</name>
</gene>
<reference evidence="3 4" key="1">
    <citation type="submission" date="2017-03" db="EMBL/GenBank/DDBJ databases">
        <title>Lifting the veil on microbial sulfur biogeochemistry in mining wastewaters.</title>
        <authorList>
            <person name="Kantor R.S."/>
            <person name="Colenbrander Nelson T."/>
            <person name="Marshall S."/>
            <person name="Bennett D."/>
            <person name="Apte S."/>
            <person name="Camacho D."/>
            <person name="Thomas B.C."/>
            <person name="Warren L.A."/>
            <person name="Banfield J.F."/>
        </authorList>
    </citation>
    <scope>NUCLEOTIDE SEQUENCE [LARGE SCALE GENOMIC DNA]</scope>
    <source>
        <strain evidence="3">32-68-21</strain>
    </source>
</reference>
<dbReference type="Proteomes" id="UP000216147">
    <property type="component" value="Unassembled WGS sequence"/>
</dbReference>
<dbReference type="InterPro" id="IPR008228">
    <property type="entry name" value="UCP006173"/>
</dbReference>
<name>A0A258HK73_9CAUL</name>
<evidence type="ECO:0000313" key="4">
    <source>
        <dbReference type="Proteomes" id="UP000216147"/>
    </source>
</evidence>
<dbReference type="NCBIfam" id="NF003507">
    <property type="entry name" value="PRK05170.2-5"/>
    <property type="match status" value="1"/>
</dbReference>
<dbReference type="NCBIfam" id="NF003501">
    <property type="entry name" value="PRK05170.1-5"/>
    <property type="match status" value="1"/>
</dbReference>
<feature type="compositionally biased region" description="Basic and acidic residues" evidence="2">
    <location>
        <begin position="159"/>
        <end position="172"/>
    </location>
</feature>
<comment type="similarity">
    <text evidence="1">Belongs to the UPF0260 family.</text>
</comment>
<dbReference type="PANTHER" id="PTHR37421:SF1">
    <property type="entry name" value="UPF0260 PROTEIN YCGN"/>
    <property type="match status" value="1"/>
</dbReference>
<evidence type="ECO:0000256" key="1">
    <source>
        <dbReference type="HAMAP-Rule" id="MF_00676"/>
    </source>
</evidence>
<dbReference type="InterPro" id="IPR005358">
    <property type="entry name" value="Puta_zinc/iron-chelating_dom"/>
</dbReference>
<accession>A0A258HK73</accession>
<comment type="caution">
    <text evidence="3">The sequence shown here is derived from an EMBL/GenBank/DDBJ whole genome shotgun (WGS) entry which is preliminary data.</text>
</comment>
<feature type="compositionally biased region" description="Basic and acidic residues" evidence="2">
    <location>
        <begin position="9"/>
        <end position="21"/>
    </location>
</feature>
<proteinExistence type="inferred from homology"/>
<dbReference type="Pfam" id="PF03692">
    <property type="entry name" value="CxxCxxCC"/>
    <property type="match status" value="1"/>
</dbReference>
<dbReference type="EMBL" id="NCEQ01000006">
    <property type="protein sequence ID" value="OYX57381.1"/>
    <property type="molecule type" value="Genomic_DNA"/>
</dbReference>
<dbReference type="AlphaFoldDB" id="A0A258HK73"/>
<evidence type="ECO:0000313" key="3">
    <source>
        <dbReference type="EMBL" id="OYX57381.1"/>
    </source>
</evidence>
<dbReference type="PANTHER" id="PTHR37421">
    <property type="entry name" value="UPF0260 PROTEIN YCGN"/>
    <property type="match status" value="1"/>
</dbReference>
<feature type="compositionally biased region" description="Acidic residues" evidence="2">
    <location>
        <begin position="149"/>
        <end position="158"/>
    </location>
</feature>